<sequence>MRRIFVQDGQGYLLVVPTAAWCEVIARRKKRGSYNIKTHGRWHLPGEKVLVVTNTTVAPLYLDKVINALTHENSNIIVETLIFPDGEEHKNQLGGGEIGSWEVYIDDRIRQMSVLMVYRRRVGKDNKKPPSGVMGFSEISVDLPIGGKNFVHVTSKGYVHESSYQPQCVLIDTDTLNTLPNRELTSGIAEVVKYGIIKDAKNFEWQEKNVSALLARDPSAMPYAIKRSCEIKTEIVSLEKEDGLKGTLNLGHTFSHALEVGLGAGLWLHREAVAVGMLMAVNVSYHLGWISKSTVERIFNILRSAKLPTTLPPNKMTGDVHFLHGCPLRNCVSTVDYDRKALDDALHGFCTSQY</sequence>
<dbReference type="InterPro" id="IPR050071">
    <property type="entry name" value="Dehydroquinate_synthase"/>
</dbReference>
<proteinExistence type="predicted"/>
<evidence type="ECO:0000313" key="5">
    <source>
        <dbReference type="Proteomes" id="UP000631114"/>
    </source>
</evidence>
<dbReference type="Gene3D" id="3.40.50.1970">
    <property type="match status" value="1"/>
</dbReference>
<evidence type="ECO:0000256" key="2">
    <source>
        <dbReference type="ARBA" id="ARBA00023239"/>
    </source>
</evidence>
<dbReference type="SUPFAM" id="SSF56796">
    <property type="entry name" value="Dehydroquinate synthase-like"/>
    <property type="match status" value="2"/>
</dbReference>
<evidence type="ECO:0000313" key="4">
    <source>
        <dbReference type="EMBL" id="KAF9611498.1"/>
    </source>
</evidence>
<accession>A0A835LX35</accession>
<organism evidence="4 5">
    <name type="scientific">Coptis chinensis</name>
    <dbReference type="NCBI Taxonomy" id="261450"/>
    <lineage>
        <taxon>Eukaryota</taxon>
        <taxon>Viridiplantae</taxon>
        <taxon>Streptophyta</taxon>
        <taxon>Embryophyta</taxon>
        <taxon>Tracheophyta</taxon>
        <taxon>Spermatophyta</taxon>
        <taxon>Magnoliopsida</taxon>
        <taxon>Ranunculales</taxon>
        <taxon>Ranunculaceae</taxon>
        <taxon>Coptidoideae</taxon>
        <taxon>Coptis</taxon>
    </lineage>
</organism>
<evidence type="ECO:0000259" key="3">
    <source>
        <dbReference type="Pfam" id="PF24621"/>
    </source>
</evidence>
<dbReference type="OrthoDB" id="197068at2759"/>
<dbReference type="PANTHER" id="PTHR43622:SF7">
    <property type="entry name" value="3-DEHYDROQUINATE SYNTHASE, CHLOROPLASTIC"/>
    <property type="match status" value="1"/>
</dbReference>
<dbReference type="AlphaFoldDB" id="A0A835LX35"/>
<gene>
    <name evidence="4" type="ORF">IFM89_032468</name>
</gene>
<dbReference type="GO" id="GO:0003856">
    <property type="term" value="F:3-dehydroquinate synthase activity"/>
    <property type="evidence" value="ECO:0007669"/>
    <property type="project" value="TreeGrafter"/>
</dbReference>
<evidence type="ECO:0000256" key="1">
    <source>
        <dbReference type="ARBA" id="ARBA00023027"/>
    </source>
</evidence>
<keyword evidence="1" id="KW-0520">NAD</keyword>
<protein>
    <recommendedName>
        <fullName evidence="3">3-dehydroquinate synthase C-terminal domain-containing protein</fullName>
    </recommendedName>
</protein>
<dbReference type="GO" id="GO:0009073">
    <property type="term" value="P:aromatic amino acid family biosynthetic process"/>
    <property type="evidence" value="ECO:0007669"/>
    <property type="project" value="TreeGrafter"/>
</dbReference>
<comment type="caution">
    <text evidence="4">The sequence shown here is derived from an EMBL/GenBank/DDBJ whole genome shotgun (WGS) entry which is preliminary data.</text>
</comment>
<dbReference type="Gene3D" id="1.20.1090.10">
    <property type="entry name" value="Dehydroquinate synthase-like - alpha domain"/>
    <property type="match status" value="1"/>
</dbReference>
<dbReference type="Proteomes" id="UP000631114">
    <property type="component" value="Unassembled WGS sequence"/>
</dbReference>
<dbReference type="PANTHER" id="PTHR43622">
    <property type="entry name" value="3-DEHYDROQUINATE SYNTHASE"/>
    <property type="match status" value="1"/>
</dbReference>
<dbReference type="EMBL" id="JADFTS010000004">
    <property type="protein sequence ID" value="KAF9611498.1"/>
    <property type="molecule type" value="Genomic_DNA"/>
</dbReference>
<keyword evidence="2" id="KW-0456">Lyase</keyword>
<reference evidence="4 5" key="1">
    <citation type="submission" date="2020-10" db="EMBL/GenBank/DDBJ databases">
        <title>The Coptis chinensis genome and diversification of protoberbering-type alkaloids.</title>
        <authorList>
            <person name="Wang B."/>
            <person name="Shu S."/>
            <person name="Song C."/>
            <person name="Liu Y."/>
        </authorList>
    </citation>
    <scope>NUCLEOTIDE SEQUENCE [LARGE SCALE GENOMIC DNA]</scope>
    <source>
        <strain evidence="4">HL-2020</strain>
        <tissue evidence="4">Leaf</tissue>
    </source>
</reference>
<keyword evidence="5" id="KW-1185">Reference proteome</keyword>
<feature type="domain" description="3-dehydroquinate synthase C-terminal" evidence="3">
    <location>
        <begin position="187"/>
        <end position="314"/>
    </location>
</feature>
<name>A0A835LX35_9MAGN</name>
<dbReference type="InterPro" id="IPR056179">
    <property type="entry name" value="DHQS_C"/>
</dbReference>
<dbReference type="Pfam" id="PF24621">
    <property type="entry name" value="DHQS_C"/>
    <property type="match status" value="1"/>
</dbReference>